<reference evidence="14 15" key="1">
    <citation type="submission" date="2021-06" db="EMBL/GenBank/DDBJ databases">
        <title>Candida outbreak in Lebanon.</title>
        <authorList>
            <person name="Finianos M."/>
        </authorList>
    </citation>
    <scope>NUCLEOTIDE SEQUENCE [LARGE SCALE GENOMIC DNA]</scope>
    <source>
        <strain evidence="14">CA3LBN</strain>
    </source>
</reference>
<gene>
    <name evidence="14" type="ORF">CA3LBN_001815</name>
</gene>
<feature type="domain" description="TauD/TfdA-like" evidence="13">
    <location>
        <begin position="904"/>
        <end position="1185"/>
    </location>
</feature>
<keyword evidence="6" id="KW-0479">Metal-binding</keyword>
<dbReference type="CDD" id="cd00842">
    <property type="entry name" value="MPP_ASMase"/>
    <property type="match status" value="1"/>
</dbReference>
<evidence type="ECO:0000256" key="10">
    <source>
        <dbReference type="ARBA" id="ARBA00023203"/>
    </source>
</evidence>
<dbReference type="InterPro" id="IPR007204">
    <property type="entry name" value="ARPC3"/>
</dbReference>
<evidence type="ECO:0000256" key="7">
    <source>
        <dbReference type="ARBA" id="ARBA00022964"/>
    </source>
</evidence>
<protein>
    <recommendedName>
        <fullName evidence="16">Calcineurin-like phosphoesterase domain-containing protein</fullName>
    </recommendedName>
</protein>
<comment type="cofactor">
    <cofactor evidence="1">
        <name>Fe(2+)</name>
        <dbReference type="ChEBI" id="CHEBI:29033"/>
    </cofactor>
</comment>
<dbReference type="Pfam" id="PF02668">
    <property type="entry name" value="TauD"/>
    <property type="match status" value="1"/>
</dbReference>
<evidence type="ECO:0000256" key="8">
    <source>
        <dbReference type="ARBA" id="ARBA00023002"/>
    </source>
</evidence>
<comment type="subcellular location">
    <subcellularLocation>
        <location evidence="2">Cytoplasm</location>
        <location evidence="2">Cytoskeleton</location>
    </subcellularLocation>
</comment>
<dbReference type="InterPro" id="IPR003819">
    <property type="entry name" value="TauD/TfdA-like"/>
</dbReference>
<keyword evidence="8" id="KW-0560">Oxidoreductase</keyword>
<dbReference type="Gene3D" id="3.60.21.10">
    <property type="match status" value="1"/>
</dbReference>
<dbReference type="InterPro" id="IPR042098">
    <property type="entry name" value="TauD-like_sf"/>
</dbReference>
<dbReference type="SUPFAM" id="SSF56300">
    <property type="entry name" value="Metallo-dependent phosphatases"/>
    <property type="match status" value="1"/>
</dbReference>
<dbReference type="PANTHER" id="PTHR30468">
    <property type="entry name" value="ALPHA-KETOGLUTARATE-DEPENDENT SULFONATE DIOXYGENASE"/>
    <property type="match status" value="1"/>
</dbReference>
<dbReference type="Gene3D" id="3.60.130.10">
    <property type="entry name" value="Clavaminate synthase-like"/>
    <property type="match status" value="1"/>
</dbReference>
<keyword evidence="5" id="KW-0963">Cytoplasm</keyword>
<dbReference type="InterPro" id="IPR004843">
    <property type="entry name" value="Calcineurin-like_PHP"/>
</dbReference>
<proteinExistence type="inferred from homology"/>
<keyword evidence="9" id="KW-0408">Iron</keyword>
<accession>A0ABX8I4M3</accession>
<evidence type="ECO:0008006" key="16">
    <source>
        <dbReference type="Google" id="ProtNLM"/>
    </source>
</evidence>
<dbReference type="Proteomes" id="UP000825434">
    <property type="component" value="Chromosome 2"/>
</dbReference>
<dbReference type="Pfam" id="PF00149">
    <property type="entry name" value="Metallophos"/>
    <property type="match status" value="1"/>
</dbReference>
<evidence type="ECO:0000256" key="11">
    <source>
        <dbReference type="ARBA" id="ARBA00023212"/>
    </source>
</evidence>
<keyword evidence="10" id="KW-0009">Actin-binding</keyword>
<comment type="similarity">
    <text evidence="3">Belongs to the TfdA dioxygenase family.</text>
</comment>
<dbReference type="InterPro" id="IPR036753">
    <property type="entry name" value="ARPC3_sf"/>
</dbReference>
<evidence type="ECO:0000256" key="1">
    <source>
        <dbReference type="ARBA" id="ARBA00001954"/>
    </source>
</evidence>
<evidence type="ECO:0000256" key="5">
    <source>
        <dbReference type="ARBA" id="ARBA00022490"/>
    </source>
</evidence>
<evidence type="ECO:0000256" key="6">
    <source>
        <dbReference type="ARBA" id="ARBA00022723"/>
    </source>
</evidence>
<evidence type="ECO:0000256" key="3">
    <source>
        <dbReference type="ARBA" id="ARBA00005896"/>
    </source>
</evidence>
<name>A0ABX8I4M3_9ASCO</name>
<evidence type="ECO:0000256" key="4">
    <source>
        <dbReference type="ARBA" id="ARBA00010856"/>
    </source>
</evidence>
<evidence type="ECO:0000313" key="15">
    <source>
        <dbReference type="Proteomes" id="UP000825434"/>
    </source>
</evidence>
<dbReference type="PANTHER" id="PTHR30468:SF9">
    <property type="entry name" value="ALPHA-KETOGLUTARATE-DEPENDENT TAURINE DIOXYGENASE (AFU_ORTHOLOGUE AFUA_3G01010)"/>
    <property type="match status" value="1"/>
</dbReference>
<evidence type="ECO:0000256" key="9">
    <source>
        <dbReference type="ARBA" id="ARBA00023004"/>
    </source>
</evidence>
<dbReference type="EMBL" id="CP076662">
    <property type="protein sequence ID" value="QWU87550.1"/>
    <property type="molecule type" value="Genomic_DNA"/>
</dbReference>
<keyword evidence="11" id="KW-0206">Cytoskeleton</keyword>
<evidence type="ECO:0000313" key="14">
    <source>
        <dbReference type="EMBL" id="QWU87550.1"/>
    </source>
</evidence>
<keyword evidence="15" id="KW-1185">Reference proteome</keyword>
<dbReference type="InterPro" id="IPR041805">
    <property type="entry name" value="ASMase/PPN1_MPP"/>
</dbReference>
<dbReference type="SUPFAM" id="SSF51197">
    <property type="entry name" value="Clavaminate synthase-like"/>
    <property type="match status" value="1"/>
</dbReference>
<dbReference type="Gene3D" id="1.10.1760.10">
    <property type="entry name" value="Actin-related protein 2/3 complex subunit 3"/>
    <property type="match status" value="1"/>
</dbReference>
<feature type="domain" description="Calcineurin-like phosphoesterase" evidence="12">
    <location>
        <begin position="443"/>
        <end position="644"/>
    </location>
</feature>
<evidence type="ECO:0000259" key="12">
    <source>
        <dbReference type="Pfam" id="PF00149"/>
    </source>
</evidence>
<evidence type="ECO:0000259" key="13">
    <source>
        <dbReference type="Pfam" id="PF02668"/>
    </source>
</evidence>
<comment type="similarity">
    <text evidence="4">Belongs to the ARPC3 family.</text>
</comment>
<evidence type="ECO:0000256" key="2">
    <source>
        <dbReference type="ARBA" id="ARBA00004245"/>
    </source>
</evidence>
<sequence length="1208" mass="138270">MPAYHSTFLGEESSERQVGNVVLLPIHTSYRGPSYPPSSEYDIIEETLDLFRANSFFKNFDIKGPADRLLIYGILFVSDCLSKLNSKTSQREAVRVLNNLALDSFALPGDIGFPLNALYQAPANKNDADLLRGHFEKHKRDSSIDGIYEELDLRDKIFVDSHLKKLVDFEGNRCEACHNKIKYAQNLLKDFPEQDHLISLTLYKYCLEENKGKDSKCESTDFFLFTSQKNSLRESSFESSHLQGASSINFFYNDFTEMVRHFNVSSNLSLNYYCHYKGKYCEAPETPDLTSIINLEALWPPKKPEHQREPNYNSNLDKFNVLHLSDFHNQLRFEVGSEANCSQGLCCLSESFNEDKVSGGYNFTNVLVDAGANLQNAKLSFYPDAKFDVNDTYLEGPYYDVPSYRGWSWAWEPAFTFGNYQCDPPEVMLNHSLKHISSTFGDNNYEFSLFTGDIVDHDVAHCDANTTRLAETRSYRIMKHFLHDVAVYPTLGNHDTFPYGQLAPHSISEDESVNWNDELVSELWYSNGWVNKTIASFARQHYSAFATTTNRGLKIISLNSNCYYKKNLYAFINMETEPDLFGQWDFLINELIESEKIGQRVWILAHIPAGDPDALPIQSEIFASIVERFSPFTIASIFYGHTHRDQFKVLYKDQNPINMAWISQAITPLGPANPSWRFYEVQDESFNILNSFNYYSQLNATWANGGAEPAWQYEYNAREAYDPSRQWPDDAPLNATFWDKFVLSHLRNVSDIDFNQKYTNLMFRENPYITECKNGSKVSSKCYENNYCDAIAFKVDDYDRCNELMRLVEALAAKKPPSFGKSNDGLHDARSNKYWTNLLPKSTKNRFQKAGIDTEGGYPAFPAQDDIPKFLDEAFSVRDKIEPFTDRGTFARPDKKALFDAALEVRDLTKHIGTEIIGLQLKDLTTEQKDDLALLVAERVVVFFRGQDLSPQQQLSLGEHYGRVEKHPQAPFVPLPSSRNEPYAQGSGVSIIWLKFLKDFYGIRKGFRFNNYPWHTDLVHERQPAGLTHLHLDSIPSTGGDTVWSSGYAAYDKLSFAMKQFLDGKNAVYCSGHAYIDRNDPLSGPKFVEREHPIIRTHPVTGWKSLFVNRSMTRRIVGLLPDESDTILGYLFSVFENNLDIQVRWSWQPTQDGFGTSAIWDNRVSQHYAVGDYDVDEDERHGTRVSTLAEVPYFDNNSVSQREGLGLE</sequence>
<dbReference type="Pfam" id="PF04062">
    <property type="entry name" value="P21-Arc"/>
    <property type="match status" value="1"/>
</dbReference>
<organism evidence="14 15">
    <name type="scientific">Candidozyma haemuli</name>
    <dbReference type="NCBI Taxonomy" id="45357"/>
    <lineage>
        <taxon>Eukaryota</taxon>
        <taxon>Fungi</taxon>
        <taxon>Dikarya</taxon>
        <taxon>Ascomycota</taxon>
        <taxon>Saccharomycotina</taxon>
        <taxon>Pichiomycetes</taxon>
        <taxon>Metschnikowiaceae</taxon>
        <taxon>Candidozyma</taxon>
    </lineage>
</organism>
<dbReference type="SUPFAM" id="SSF69060">
    <property type="entry name" value="Arp2/3 complex 21 kDa subunit ARPC3"/>
    <property type="match status" value="1"/>
</dbReference>
<keyword evidence="7" id="KW-0223">Dioxygenase</keyword>
<dbReference type="InterPro" id="IPR051323">
    <property type="entry name" value="AtsK-like"/>
</dbReference>
<dbReference type="InterPro" id="IPR029052">
    <property type="entry name" value="Metallo-depent_PP-like"/>
</dbReference>